<protein>
    <submittedName>
        <fullName evidence="7">Virulence factor BrkB family protein</fullName>
    </submittedName>
</protein>
<dbReference type="PANTHER" id="PTHR30213">
    <property type="entry name" value="INNER MEMBRANE PROTEIN YHJD"/>
    <property type="match status" value="1"/>
</dbReference>
<reference evidence="7 8" key="1">
    <citation type="submission" date="2013-04" db="EMBL/GenBank/DDBJ databases">
        <title>Genome sequence of Chlamydia psittaci 10-1398/11.</title>
        <authorList>
            <person name="Huot-Creasy H."/>
            <person name="McCracken C.L."/>
            <person name="Humphries M."/>
            <person name="Sachse K."/>
            <person name="Laroucau K."/>
            <person name="Bavoil P."/>
            <person name="Myers G.S."/>
        </authorList>
    </citation>
    <scope>NUCLEOTIDE SEQUENCE [LARGE SCALE GENOMIC DNA]</scope>
    <source>
        <strain evidence="7 8">10_1398_11</strain>
    </source>
</reference>
<organism evidence="7 8">
    <name type="scientific">Chlamydia ibidis</name>
    <dbReference type="NCBI Taxonomy" id="1405396"/>
    <lineage>
        <taxon>Bacteria</taxon>
        <taxon>Pseudomonadati</taxon>
        <taxon>Chlamydiota</taxon>
        <taxon>Chlamydiia</taxon>
        <taxon>Chlamydiales</taxon>
        <taxon>Chlamydiaceae</taxon>
        <taxon>Chlamydia/Chlamydophila group</taxon>
        <taxon>Chlamydia</taxon>
    </lineage>
</organism>
<name>S7J552_9CHLA</name>
<proteinExistence type="predicted"/>
<keyword evidence="4 6" id="KW-1133">Transmembrane helix</keyword>
<comment type="subcellular location">
    <subcellularLocation>
        <location evidence="1">Cell membrane</location>
        <topology evidence="1">Multi-pass membrane protein</topology>
    </subcellularLocation>
</comment>
<evidence type="ECO:0000256" key="3">
    <source>
        <dbReference type="ARBA" id="ARBA00022692"/>
    </source>
</evidence>
<feature type="transmembrane region" description="Helical" evidence="6">
    <location>
        <begin position="191"/>
        <end position="215"/>
    </location>
</feature>
<keyword evidence="2" id="KW-1003">Cell membrane</keyword>
<dbReference type="OrthoDB" id="17080at2"/>
<evidence type="ECO:0000256" key="2">
    <source>
        <dbReference type="ARBA" id="ARBA00022475"/>
    </source>
</evidence>
<evidence type="ECO:0000256" key="1">
    <source>
        <dbReference type="ARBA" id="ARBA00004651"/>
    </source>
</evidence>
<dbReference type="RefSeq" id="WP_020370200.1">
    <property type="nucleotide sequence ID" value="NZ_KE360207.1"/>
</dbReference>
<dbReference type="AlphaFoldDB" id="S7J552"/>
<keyword evidence="3 6" id="KW-0812">Transmembrane</keyword>
<sequence length="430" mass="49503">MFRKLLLFTKKKKKSPGRLRNHYILKSLLLSPNLLMCNETSKEACVISYYGLFSCIPILMFFLRLSQHLFSNLDFKEWLLLKFPDYKEPILAIVDTAYHSTASSIGLVLLGSFFVFCWAGILMLLSLEDGLNKIFRVGHTSISIQRLIAYLVITLISPMVFIIFCGSWIYITQIMPTQYSRIFSLNYSMTILYVISQMLPYFLIYLTLFCCYAFLPRVSVQKKFALISALIIGSVWVVFQRLFFILQFHLFNYSFTYGALVALPSFLLLLYCYAIIYLFGGAFTFLMQNQGFHFEYAGKKPLPDSYFKATICIYLLSVILKNFDKALPSPTEQSLAKDSKIPIGEISQSLNILEKEGLIITHNNNLKPAFNISNLTIQQVLDKLFNLSELLHADHNATIRNIQERLKHVFHEGTQSSYNMTLSELSKKLK</sequence>
<accession>S7J552</accession>
<dbReference type="eggNOG" id="COG1295">
    <property type="taxonomic scope" value="Bacteria"/>
</dbReference>
<evidence type="ECO:0000256" key="5">
    <source>
        <dbReference type="ARBA" id="ARBA00023136"/>
    </source>
</evidence>
<dbReference type="HOGENOM" id="CLU_747040_0_0_0"/>
<evidence type="ECO:0000313" key="8">
    <source>
        <dbReference type="Proteomes" id="UP000016200"/>
    </source>
</evidence>
<evidence type="ECO:0000256" key="6">
    <source>
        <dbReference type="SAM" id="Phobius"/>
    </source>
</evidence>
<feature type="transmembrane region" description="Helical" evidence="6">
    <location>
        <begin position="44"/>
        <end position="63"/>
    </location>
</feature>
<feature type="transmembrane region" description="Helical" evidence="6">
    <location>
        <begin position="147"/>
        <end position="171"/>
    </location>
</feature>
<feature type="transmembrane region" description="Helical" evidence="6">
    <location>
        <begin position="266"/>
        <end position="286"/>
    </location>
</feature>
<dbReference type="Proteomes" id="UP000016200">
    <property type="component" value="Unassembled WGS sequence"/>
</dbReference>
<dbReference type="InterPro" id="IPR017039">
    <property type="entry name" value="Virul_fac_BrkB"/>
</dbReference>
<dbReference type="PATRIC" id="fig|1238237.3.peg.124"/>
<gene>
    <name evidence="7" type="ORF">CP10139811_0202</name>
</gene>
<keyword evidence="5 6" id="KW-0472">Membrane</keyword>
<dbReference type="PANTHER" id="PTHR30213:SF0">
    <property type="entry name" value="UPF0761 MEMBRANE PROTEIN YIHY"/>
    <property type="match status" value="1"/>
</dbReference>
<feature type="transmembrane region" description="Helical" evidence="6">
    <location>
        <begin position="224"/>
        <end position="246"/>
    </location>
</feature>
<dbReference type="EMBL" id="ATNB01000035">
    <property type="protein sequence ID" value="EPP35554.1"/>
    <property type="molecule type" value="Genomic_DNA"/>
</dbReference>
<comment type="caution">
    <text evidence="7">The sequence shown here is derived from an EMBL/GenBank/DDBJ whole genome shotgun (WGS) entry which is preliminary data.</text>
</comment>
<evidence type="ECO:0000313" key="7">
    <source>
        <dbReference type="EMBL" id="EPP35554.1"/>
    </source>
</evidence>
<dbReference type="GO" id="GO:0005886">
    <property type="term" value="C:plasma membrane"/>
    <property type="evidence" value="ECO:0007669"/>
    <property type="project" value="UniProtKB-SubCell"/>
</dbReference>
<dbReference type="Pfam" id="PF03631">
    <property type="entry name" value="Virul_fac_BrkB"/>
    <property type="match status" value="1"/>
</dbReference>
<evidence type="ECO:0000256" key="4">
    <source>
        <dbReference type="ARBA" id="ARBA00022989"/>
    </source>
</evidence>
<feature type="transmembrane region" description="Helical" evidence="6">
    <location>
        <begin position="105"/>
        <end position="127"/>
    </location>
</feature>